<proteinExistence type="predicted"/>
<keyword evidence="2" id="KW-1185">Reference proteome</keyword>
<dbReference type="Proteomes" id="UP000199337">
    <property type="component" value="Unassembled WGS sequence"/>
</dbReference>
<dbReference type="RefSeq" id="WP_092470849.1">
    <property type="nucleotide sequence ID" value="NZ_FOOX01000005.1"/>
</dbReference>
<evidence type="ECO:0000313" key="2">
    <source>
        <dbReference type="Proteomes" id="UP000199337"/>
    </source>
</evidence>
<evidence type="ECO:0000313" key="1">
    <source>
        <dbReference type="EMBL" id="SFG49412.1"/>
    </source>
</evidence>
<evidence type="ECO:0008006" key="3">
    <source>
        <dbReference type="Google" id="ProtNLM"/>
    </source>
</evidence>
<dbReference type="OrthoDB" id="1787213at2"/>
<protein>
    <recommendedName>
        <fullName evidence="3">DUF4258 domain-containing protein</fullName>
    </recommendedName>
</protein>
<gene>
    <name evidence="1" type="ORF">SAMN05660649_01827</name>
</gene>
<dbReference type="STRING" id="341036.SAMN05660649_01827"/>
<reference evidence="2" key="1">
    <citation type="submission" date="2016-10" db="EMBL/GenBank/DDBJ databases">
        <authorList>
            <person name="Varghese N."/>
            <person name="Submissions S."/>
        </authorList>
    </citation>
    <scope>NUCLEOTIDE SEQUENCE [LARGE SCALE GENOMIC DNA]</scope>
    <source>
        <strain evidence="2">DSM 17038</strain>
    </source>
</reference>
<sequence length="75" mass="8393">MDSKVIVTEHARKRLKDFRQDKITTTDIMLAASSIPGRIPTATRFRGFFAKSGRMFDIVAKDIPSGRLVITIIGK</sequence>
<dbReference type="AlphaFoldDB" id="A0A1I2S985"/>
<accession>A0A1I2S985</accession>
<organism evidence="1 2">
    <name type="scientific">Desulfotruncus arcticus DSM 17038</name>
    <dbReference type="NCBI Taxonomy" id="1121424"/>
    <lineage>
        <taxon>Bacteria</taxon>
        <taxon>Bacillati</taxon>
        <taxon>Bacillota</taxon>
        <taxon>Clostridia</taxon>
        <taxon>Eubacteriales</taxon>
        <taxon>Desulfallaceae</taxon>
        <taxon>Desulfotruncus</taxon>
    </lineage>
</organism>
<name>A0A1I2S985_9FIRM</name>
<dbReference type="EMBL" id="FOOX01000005">
    <property type="protein sequence ID" value="SFG49412.1"/>
    <property type="molecule type" value="Genomic_DNA"/>
</dbReference>